<protein>
    <submittedName>
        <fullName evidence="6">Alcohol dehydrogenase GroES-like</fullName>
    </submittedName>
</protein>
<comment type="cofactor">
    <cofactor evidence="1">
        <name>Zn(2+)</name>
        <dbReference type="ChEBI" id="CHEBI:29105"/>
    </cofactor>
</comment>
<reference evidence="6 7" key="1">
    <citation type="journal article" date="2007" name="Genome Res.">
        <title>Genome characteristics of facultatively symbiotic Frankia sp. strains reflect host range and host plant biogeography.</title>
        <authorList>
            <person name="Normand P."/>
            <person name="Lapierre P."/>
            <person name="Tisa L.S."/>
            <person name="Gogarten J.P."/>
            <person name="Alloisio N."/>
            <person name="Bagnarol E."/>
            <person name="Bassi C.A."/>
            <person name="Berry A.M."/>
            <person name="Bickhart D.M."/>
            <person name="Choisne N."/>
            <person name="Couloux A."/>
            <person name="Cournoyer B."/>
            <person name="Cruveiller S."/>
            <person name="Daubin V."/>
            <person name="Demange N."/>
            <person name="Francino M.P."/>
            <person name="Goltsman E."/>
            <person name="Huang Y."/>
            <person name="Kopp O.R."/>
            <person name="Labarre L."/>
            <person name="Lapidus A."/>
            <person name="Lavire C."/>
            <person name="Marechal J."/>
            <person name="Martinez M."/>
            <person name="Mastronunzio J.E."/>
            <person name="Mullin B.C."/>
            <person name="Niemann J."/>
            <person name="Pujic P."/>
            <person name="Rawnsley T."/>
            <person name="Rouy Z."/>
            <person name="Schenowitz C."/>
            <person name="Sellstedt A."/>
            <person name="Tavares F."/>
            <person name="Tomkins J.P."/>
            <person name="Vallenet D."/>
            <person name="Valverde C."/>
            <person name="Wall L.G."/>
            <person name="Wang Y."/>
            <person name="Medigue C."/>
            <person name="Benson D.R."/>
        </authorList>
    </citation>
    <scope>NUCLEOTIDE SEQUENCE [LARGE SCALE GENOMIC DNA]</scope>
    <source>
        <strain evidence="7">DSM 45818 / CECT 9043 / CcI3</strain>
    </source>
</reference>
<evidence type="ECO:0000256" key="4">
    <source>
        <dbReference type="ARBA" id="ARBA00023002"/>
    </source>
</evidence>
<keyword evidence="2" id="KW-0479">Metal-binding</keyword>
<dbReference type="Gene3D" id="3.90.180.10">
    <property type="entry name" value="Medium-chain alcohol dehydrogenases, catalytic domain"/>
    <property type="match status" value="1"/>
</dbReference>
<dbReference type="EMBL" id="CP000249">
    <property type="protein sequence ID" value="ABD10920.1"/>
    <property type="molecule type" value="Genomic_DNA"/>
</dbReference>
<evidence type="ECO:0000256" key="3">
    <source>
        <dbReference type="ARBA" id="ARBA00022833"/>
    </source>
</evidence>
<keyword evidence="7" id="KW-1185">Reference proteome</keyword>
<dbReference type="AlphaFoldDB" id="Q2JCS2"/>
<sequence>MRAAVYRDREDVKVEEVPEPGCRPGHVKLRVAHNGICGSDLHEHYAGPILFHAEPHPLTGLSIPLVLGHELGGTVVDVGDGVGSVAVGDRAARGDATRQSVVIDDGLVMR</sequence>
<dbReference type="KEGG" id="fra:Francci3_1544"/>
<keyword evidence="3" id="KW-0862">Zinc</keyword>
<dbReference type="Pfam" id="PF08240">
    <property type="entry name" value="ADH_N"/>
    <property type="match status" value="1"/>
</dbReference>
<dbReference type="InterPro" id="IPR013154">
    <property type="entry name" value="ADH-like_N"/>
</dbReference>
<accession>Q2JCS2</accession>
<dbReference type="SUPFAM" id="SSF50129">
    <property type="entry name" value="GroES-like"/>
    <property type="match status" value="1"/>
</dbReference>
<dbReference type="InterPro" id="IPR011032">
    <property type="entry name" value="GroES-like_sf"/>
</dbReference>
<dbReference type="eggNOG" id="COG1063">
    <property type="taxonomic scope" value="Bacteria"/>
</dbReference>
<organism evidence="6 7">
    <name type="scientific">Frankia casuarinae (strain DSM 45818 / CECT 9043 / HFP020203 / CcI3)</name>
    <dbReference type="NCBI Taxonomy" id="106370"/>
    <lineage>
        <taxon>Bacteria</taxon>
        <taxon>Bacillati</taxon>
        <taxon>Actinomycetota</taxon>
        <taxon>Actinomycetes</taxon>
        <taxon>Frankiales</taxon>
        <taxon>Frankiaceae</taxon>
        <taxon>Frankia</taxon>
    </lineage>
</organism>
<dbReference type="OrthoDB" id="9797931at2"/>
<dbReference type="PANTHER" id="PTHR43401:SF2">
    <property type="entry name" value="L-THREONINE 3-DEHYDROGENASE"/>
    <property type="match status" value="1"/>
</dbReference>
<dbReference type="STRING" id="106370.Francci3_1544"/>
<dbReference type="GO" id="GO:0016491">
    <property type="term" value="F:oxidoreductase activity"/>
    <property type="evidence" value="ECO:0007669"/>
    <property type="project" value="UniProtKB-KW"/>
</dbReference>
<dbReference type="RefSeq" id="WP_011435983.1">
    <property type="nucleotide sequence ID" value="NZ_MSEA01000022.1"/>
</dbReference>
<evidence type="ECO:0000256" key="2">
    <source>
        <dbReference type="ARBA" id="ARBA00022723"/>
    </source>
</evidence>
<keyword evidence="4" id="KW-0560">Oxidoreductase</keyword>
<dbReference type="InterPro" id="IPR050129">
    <property type="entry name" value="Zn_alcohol_dh"/>
</dbReference>
<feature type="domain" description="Alcohol dehydrogenase-like N-terminal" evidence="5">
    <location>
        <begin position="24"/>
        <end position="92"/>
    </location>
</feature>
<dbReference type="PANTHER" id="PTHR43401">
    <property type="entry name" value="L-THREONINE 3-DEHYDROGENASE"/>
    <property type="match status" value="1"/>
</dbReference>
<evidence type="ECO:0000259" key="5">
    <source>
        <dbReference type="Pfam" id="PF08240"/>
    </source>
</evidence>
<dbReference type="GO" id="GO:0008270">
    <property type="term" value="F:zinc ion binding"/>
    <property type="evidence" value="ECO:0007669"/>
    <property type="project" value="InterPro"/>
</dbReference>
<gene>
    <name evidence="6" type="ordered locus">Francci3_1544</name>
</gene>
<evidence type="ECO:0000256" key="1">
    <source>
        <dbReference type="ARBA" id="ARBA00001947"/>
    </source>
</evidence>
<proteinExistence type="predicted"/>
<evidence type="ECO:0000313" key="7">
    <source>
        <dbReference type="Proteomes" id="UP000001937"/>
    </source>
</evidence>
<dbReference type="InterPro" id="IPR002328">
    <property type="entry name" value="ADH_Zn_CS"/>
</dbReference>
<name>Q2JCS2_FRACC</name>
<dbReference type="PROSITE" id="PS00059">
    <property type="entry name" value="ADH_ZINC"/>
    <property type="match status" value="1"/>
</dbReference>
<dbReference type="HOGENOM" id="CLU_026673_23_4_11"/>
<evidence type="ECO:0000313" key="6">
    <source>
        <dbReference type="EMBL" id="ABD10920.1"/>
    </source>
</evidence>
<dbReference type="Proteomes" id="UP000001937">
    <property type="component" value="Chromosome"/>
</dbReference>